<dbReference type="RefSeq" id="WP_268922589.1">
    <property type="nucleotide sequence ID" value="NZ_JAPTGC010000004.1"/>
</dbReference>
<evidence type="ECO:0008006" key="3">
    <source>
        <dbReference type="Google" id="ProtNLM"/>
    </source>
</evidence>
<reference evidence="1" key="1">
    <citation type="submission" date="2022-12" db="EMBL/GenBank/DDBJ databases">
        <title>Isolation and characterisation of novel Methanocorpusculum spp. from native Australian herbivores indicates the genus is ancestrally host-associated.</title>
        <authorList>
            <person name="Volmer J.G."/>
            <person name="Soo R.M."/>
            <person name="Evans P.N."/>
            <person name="Hoedt E.C."/>
            <person name="Astorga Alsina A.L."/>
            <person name="Woodcroft B.J."/>
            <person name="Tyson G.W."/>
            <person name="Hugenholtz P."/>
            <person name="Morrison M."/>
        </authorList>
    </citation>
    <scope>NUCLEOTIDE SEQUENCE</scope>
    <source>
        <strain evidence="1">CW153</strain>
    </source>
</reference>
<organism evidence="1 2">
    <name type="scientific">Methanocorpusculum vombati</name>
    <dbReference type="NCBI Taxonomy" id="3002864"/>
    <lineage>
        <taxon>Archaea</taxon>
        <taxon>Methanobacteriati</taxon>
        <taxon>Methanobacteriota</taxon>
        <taxon>Stenosarchaea group</taxon>
        <taxon>Methanomicrobia</taxon>
        <taxon>Methanomicrobiales</taxon>
        <taxon>Methanocorpusculaceae</taxon>
        <taxon>Methanocorpusculum</taxon>
    </lineage>
</organism>
<gene>
    <name evidence="1" type="ORF">O0S09_03640</name>
</gene>
<evidence type="ECO:0000313" key="1">
    <source>
        <dbReference type="EMBL" id="MCZ0862348.1"/>
    </source>
</evidence>
<dbReference type="Proteomes" id="UP001141336">
    <property type="component" value="Unassembled WGS sequence"/>
</dbReference>
<protein>
    <recommendedName>
        <fullName evidence="3">DUF4382 domain-containing protein</fullName>
    </recommendedName>
</protein>
<comment type="caution">
    <text evidence="1">The sequence shown here is derived from an EMBL/GenBank/DDBJ whole genome shotgun (WGS) entry which is preliminary data.</text>
</comment>
<dbReference type="EMBL" id="JAPTGC010000004">
    <property type="protein sequence ID" value="MCZ0862348.1"/>
    <property type="molecule type" value="Genomic_DNA"/>
</dbReference>
<accession>A0ABT4IKS5</accession>
<name>A0ABT4IKS5_9EURY</name>
<proteinExistence type="predicted"/>
<evidence type="ECO:0000313" key="2">
    <source>
        <dbReference type="Proteomes" id="UP001141336"/>
    </source>
</evidence>
<sequence length="207" mass="22641">MKSLLTLLVLLCVVLLGFCIVSSIDTQNTIPPVFTIPGHSIVISSGNSTGLDLSQGFQTSVHNYGPIQIPAVFSTKTTDSGAFTLLSFAELHPEEWQTLTLPITLYGHSYTAEMTSVSPGFVVLGEVNGIRTMYKGTITGLPNSRIELLITDTNLISGVIYLTDDCIYISPVQNREYTQNTTNPLHVAYSDRELLRPSLPPMPIDRH</sequence>
<keyword evidence="2" id="KW-1185">Reference proteome</keyword>